<sequence>MQITNLTRTKSDVPREALHSLQHSFFHSPHECNISSRVSVGEDVASLVTYATELVRGSNRLAVWVGSMSIMEIVIMIEIYRIQSESGHLDLSDTIRAKAYAYLQAIVKLQVI</sequence>
<accession>A0A4C1SVW1</accession>
<dbReference type="Proteomes" id="UP000299102">
    <property type="component" value="Unassembled WGS sequence"/>
</dbReference>
<keyword evidence="2" id="KW-1185">Reference proteome</keyword>
<gene>
    <name evidence="1" type="ORF">EVAR_3628_1</name>
</gene>
<evidence type="ECO:0000313" key="1">
    <source>
        <dbReference type="EMBL" id="GBP06302.1"/>
    </source>
</evidence>
<reference evidence="1 2" key="1">
    <citation type="journal article" date="2019" name="Commun. Biol.">
        <title>The bagworm genome reveals a unique fibroin gene that provides high tensile strength.</title>
        <authorList>
            <person name="Kono N."/>
            <person name="Nakamura H."/>
            <person name="Ohtoshi R."/>
            <person name="Tomita M."/>
            <person name="Numata K."/>
            <person name="Arakawa K."/>
        </authorList>
    </citation>
    <scope>NUCLEOTIDE SEQUENCE [LARGE SCALE GENOMIC DNA]</scope>
</reference>
<proteinExistence type="predicted"/>
<evidence type="ECO:0000313" key="2">
    <source>
        <dbReference type="Proteomes" id="UP000299102"/>
    </source>
</evidence>
<dbReference type="EMBL" id="BGZK01000021">
    <property type="protein sequence ID" value="GBP06302.1"/>
    <property type="molecule type" value="Genomic_DNA"/>
</dbReference>
<name>A0A4C1SVW1_EUMVA</name>
<dbReference type="AlphaFoldDB" id="A0A4C1SVW1"/>
<protein>
    <submittedName>
        <fullName evidence="1">Uncharacterized protein</fullName>
    </submittedName>
</protein>
<comment type="caution">
    <text evidence="1">The sequence shown here is derived from an EMBL/GenBank/DDBJ whole genome shotgun (WGS) entry which is preliminary data.</text>
</comment>
<organism evidence="1 2">
    <name type="scientific">Eumeta variegata</name>
    <name type="common">Bagworm moth</name>
    <name type="synonym">Eumeta japonica</name>
    <dbReference type="NCBI Taxonomy" id="151549"/>
    <lineage>
        <taxon>Eukaryota</taxon>
        <taxon>Metazoa</taxon>
        <taxon>Ecdysozoa</taxon>
        <taxon>Arthropoda</taxon>
        <taxon>Hexapoda</taxon>
        <taxon>Insecta</taxon>
        <taxon>Pterygota</taxon>
        <taxon>Neoptera</taxon>
        <taxon>Endopterygota</taxon>
        <taxon>Lepidoptera</taxon>
        <taxon>Glossata</taxon>
        <taxon>Ditrysia</taxon>
        <taxon>Tineoidea</taxon>
        <taxon>Psychidae</taxon>
        <taxon>Oiketicinae</taxon>
        <taxon>Eumeta</taxon>
    </lineage>
</organism>